<dbReference type="RefSeq" id="XP_013439411.1">
    <property type="nucleotide sequence ID" value="XM_013583957.1"/>
</dbReference>
<dbReference type="AlphaFoldDB" id="U6MHZ1"/>
<evidence type="ECO:0000313" key="3">
    <source>
        <dbReference type="Proteomes" id="UP000030754"/>
    </source>
</evidence>
<feature type="region of interest" description="Disordered" evidence="1">
    <location>
        <begin position="227"/>
        <end position="258"/>
    </location>
</feature>
<dbReference type="EMBL" id="HG722335">
    <property type="protein sequence ID" value="CDJ62049.1"/>
    <property type="molecule type" value="Genomic_DNA"/>
</dbReference>
<dbReference type="GeneID" id="25470448"/>
<evidence type="ECO:0000256" key="1">
    <source>
        <dbReference type="SAM" id="MobiDB-lite"/>
    </source>
</evidence>
<feature type="region of interest" description="Disordered" evidence="1">
    <location>
        <begin position="1"/>
        <end position="26"/>
    </location>
</feature>
<organism evidence="2 3">
    <name type="scientific">Eimeria necatrix</name>
    <dbReference type="NCBI Taxonomy" id="51315"/>
    <lineage>
        <taxon>Eukaryota</taxon>
        <taxon>Sar</taxon>
        <taxon>Alveolata</taxon>
        <taxon>Apicomplexa</taxon>
        <taxon>Conoidasida</taxon>
        <taxon>Coccidia</taxon>
        <taxon>Eucoccidiorida</taxon>
        <taxon>Eimeriorina</taxon>
        <taxon>Eimeriidae</taxon>
        <taxon>Eimeria</taxon>
    </lineage>
</organism>
<reference evidence="2" key="2">
    <citation type="submission" date="2013-10" db="EMBL/GenBank/DDBJ databases">
        <authorList>
            <person name="Aslett M."/>
        </authorList>
    </citation>
    <scope>NUCLEOTIDE SEQUENCE [LARGE SCALE GENOMIC DNA]</scope>
    <source>
        <strain evidence="2">Houghton</strain>
    </source>
</reference>
<dbReference type="VEuPathDB" id="ToxoDB:ENH_00002530"/>
<gene>
    <name evidence="2" type="ORF">ENH_00002530</name>
</gene>
<dbReference type="Proteomes" id="UP000030754">
    <property type="component" value="Unassembled WGS sequence"/>
</dbReference>
<name>U6MHZ1_9EIME</name>
<protein>
    <submittedName>
        <fullName evidence="2">Uncharacterized protein</fullName>
    </submittedName>
</protein>
<evidence type="ECO:0000313" key="2">
    <source>
        <dbReference type="EMBL" id="CDJ62049.1"/>
    </source>
</evidence>
<feature type="region of interest" description="Disordered" evidence="1">
    <location>
        <begin position="86"/>
        <end position="108"/>
    </location>
</feature>
<proteinExistence type="predicted"/>
<dbReference type="OrthoDB" id="346092at2759"/>
<keyword evidence="3" id="KW-1185">Reference proteome</keyword>
<accession>U6MHZ1</accession>
<reference evidence="2" key="1">
    <citation type="submission" date="2013-10" db="EMBL/GenBank/DDBJ databases">
        <title>Genomic analysis of the causative agents of coccidiosis in chickens.</title>
        <authorList>
            <person name="Reid A.J."/>
            <person name="Blake D."/>
            <person name="Billington K."/>
            <person name="Browne H."/>
            <person name="Dunn M."/>
            <person name="Hung S."/>
            <person name="Kawahara F."/>
            <person name="Miranda-Saavedra D."/>
            <person name="Mourier T."/>
            <person name="Nagra H."/>
            <person name="Otto T.D."/>
            <person name="Rawlings N."/>
            <person name="Sanchez A."/>
            <person name="Sanders M."/>
            <person name="Subramaniam C."/>
            <person name="Tay Y."/>
            <person name="Dear P."/>
            <person name="Doerig C."/>
            <person name="Gruber A."/>
            <person name="Parkinson J."/>
            <person name="Shirley M."/>
            <person name="Wan K.L."/>
            <person name="Berriman M."/>
            <person name="Tomley F."/>
            <person name="Pain A."/>
        </authorList>
    </citation>
    <scope>NUCLEOTIDE SEQUENCE [LARGE SCALE GENOMIC DNA]</scope>
    <source>
        <strain evidence="2">Houghton</strain>
    </source>
</reference>
<feature type="region of interest" description="Disordered" evidence="1">
    <location>
        <begin position="290"/>
        <end position="309"/>
    </location>
</feature>
<sequence length="699" mass="76769">MQTSTLGPTRGSLGGTAQLPTKTDGKAGDWWILGSTNYTVVDPTRPKTSKTPVRRLEKYDEQARNVAPESVSGWLATSPRSRVLDFPDRWPSSNMRSRRRSTDGEQGIEYSRSLRGGLKEAESAAYGGRMGSSLLSASQPVGRPASIRSQRTIMGIPPVKGSFHVPENFRHQRSSSVAGSRGSLPSFKDLVRKMQEDAERRRLGELSIFTPLRQGTTRGVNSNFEQVLSLGSGSSGDRKDEMNRQSNSGNGAFRAPGGRGSSIDALYRDFARERLKRSFTRLSSAMSSSVSRGQMDESGNDADILDTSPAGAGKRAITALRQLEQSSRLIHTQLRSLQRATETWDKMASLMEPELGKGANQGLIAGTSFFDGHFGTGSWQLFEQDPVVPHAAMTDVQREEAERAAKAASQQRESQMNALRQLLEHVEKACESQELFRKSSAVCFALDTYDTVAEIWSSCAPLTPLIAPVALASLVCVLAYEFCAIGSTELAAQSLASLLVHAGFEKVDAKFQERNLRFSLLYESMLENKNLIERIAVKIIALVLDHDTPRASRQTASQLQVPKYEHLGLPGMMIKETMFGDSSLSASAHSEMPPVTTVAQQAILAIHEAGGQRGDPVFLEREAEQERDRRMSSKSRILLRKLGFVIMELRIHMNKLLACCIAMSELGCTRRAWECISEFKSRAREILSQPASNDGSTAD</sequence>